<dbReference type="Pfam" id="PF13233">
    <property type="entry name" value="Complex1_LYR_2"/>
    <property type="match status" value="1"/>
</dbReference>
<dbReference type="PANTHER" id="PTHR13137:SF6">
    <property type="entry name" value="SUCCINATE DEHYDROGENASE ASSEMBLY FACTOR 3, MITOCHONDRIAL"/>
    <property type="match status" value="1"/>
</dbReference>
<sequence>MCRNSRAVLLYRQILKQHRRLPSEMRQLGDRYVREEFGRHKNAEPRFLGPFYEQWEEYLKTLEQRQGGAVGRDLNLIEVSEMTDEQRQQLEKLRNQTNPDS</sequence>
<dbReference type="PANTHER" id="PTHR13137">
    <property type="entry name" value="DC11 ACN9 HOMOLOG"/>
    <property type="match status" value="1"/>
</dbReference>
<keyword evidence="3" id="KW-0809">Transit peptide</keyword>
<protein>
    <recommendedName>
        <fullName evidence="6">Succinate dehydrogenase assembly factor 3</fullName>
        <shortName evidence="6">SDH assembly factor 3</shortName>
        <shortName evidence="6">SDHAF3</shortName>
    </recommendedName>
</protein>
<dbReference type="GO" id="GO:0005758">
    <property type="term" value="C:mitochondrial intermembrane space"/>
    <property type="evidence" value="ECO:0007669"/>
    <property type="project" value="TreeGrafter"/>
</dbReference>
<evidence type="ECO:0000256" key="4">
    <source>
        <dbReference type="ARBA" id="ARBA00023128"/>
    </source>
</evidence>
<dbReference type="CDD" id="cd20270">
    <property type="entry name" value="Complex1_LYR_SDHAF3_LYRM10"/>
    <property type="match status" value="1"/>
</dbReference>
<dbReference type="GO" id="GO:0034553">
    <property type="term" value="P:mitochondrial respiratory chain complex II assembly"/>
    <property type="evidence" value="ECO:0007669"/>
    <property type="project" value="UniProtKB-UniRule"/>
</dbReference>
<evidence type="ECO:0000256" key="6">
    <source>
        <dbReference type="RuleBase" id="RU368039"/>
    </source>
</evidence>
<gene>
    <name evidence="7" type="ORF">PPYR1160_LOCUS8687</name>
</gene>
<evidence type="ECO:0000256" key="1">
    <source>
        <dbReference type="ARBA" id="ARBA00004305"/>
    </source>
</evidence>
<dbReference type="EMBL" id="HBEA01011364">
    <property type="protein sequence ID" value="CAD8259186.1"/>
    <property type="molecule type" value="Transcribed_RNA"/>
</dbReference>
<evidence type="ECO:0000256" key="2">
    <source>
        <dbReference type="ARBA" id="ARBA00006020"/>
    </source>
</evidence>
<keyword evidence="4 6" id="KW-0496">Mitochondrion</keyword>
<keyword evidence="5 6" id="KW-0143">Chaperone</keyword>
<dbReference type="InterPro" id="IPR008381">
    <property type="entry name" value="SDHAF3/Sdh7"/>
</dbReference>
<comment type="subcellular location">
    <subcellularLocation>
        <location evidence="1 6">Mitochondrion matrix</location>
    </subcellularLocation>
</comment>
<comment type="subunit">
    <text evidence="6">Interacts with the iron-sulfur protein subunit within the SDH catalytic dimer.</text>
</comment>
<proteinExistence type="inferred from homology"/>
<evidence type="ECO:0000256" key="3">
    <source>
        <dbReference type="ARBA" id="ARBA00022946"/>
    </source>
</evidence>
<evidence type="ECO:0000256" key="5">
    <source>
        <dbReference type="ARBA" id="ARBA00023186"/>
    </source>
</evidence>
<evidence type="ECO:0000313" key="7">
    <source>
        <dbReference type="EMBL" id="CAD8259186.1"/>
    </source>
</evidence>
<dbReference type="AlphaFoldDB" id="A0A7R9U9F8"/>
<dbReference type="GO" id="GO:0006105">
    <property type="term" value="P:succinate metabolic process"/>
    <property type="evidence" value="ECO:0007669"/>
    <property type="project" value="TreeGrafter"/>
</dbReference>
<accession>A0A7R9U9F8</accession>
<name>A0A7R9U9F8_9STRA</name>
<organism evidence="7">
    <name type="scientific">Pinguiococcus pyrenoidosus</name>
    <dbReference type="NCBI Taxonomy" id="172671"/>
    <lineage>
        <taxon>Eukaryota</taxon>
        <taxon>Sar</taxon>
        <taxon>Stramenopiles</taxon>
        <taxon>Ochrophyta</taxon>
        <taxon>Pinguiophyceae</taxon>
        <taxon>Pinguiochrysidales</taxon>
        <taxon>Pinguiochrysidaceae</taxon>
        <taxon>Pinguiococcus</taxon>
    </lineage>
</organism>
<comment type="function">
    <text evidence="6">Plays an essential role in the assembly of succinate dehydrogenase (SDH), an enzyme complex (also referred to as respiratory complex II) that is a component of both the tricarboxylic acid (TCA) cycle and the mitochondrial electron transport chain, and which couples the oxidation of succinate to fumarate with the reduction of ubiquinone (coenzyme Q) to ubiquinol. Promotes maturation of the iron-sulfur protein subunit of the SDH catalytic dimer, protecting it from the deleterious effects of oxidants. May act together with SDHAF1.</text>
</comment>
<dbReference type="GO" id="GO:0005759">
    <property type="term" value="C:mitochondrial matrix"/>
    <property type="evidence" value="ECO:0007669"/>
    <property type="project" value="UniProtKB-SubCell"/>
</dbReference>
<comment type="similarity">
    <text evidence="2 6">Belongs to the complex I LYR family. SDHAF3 subfamily.</text>
</comment>
<reference evidence="7" key="1">
    <citation type="submission" date="2021-01" db="EMBL/GenBank/DDBJ databases">
        <authorList>
            <person name="Corre E."/>
            <person name="Pelletier E."/>
            <person name="Niang G."/>
            <person name="Scheremetjew M."/>
            <person name="Finn R."/>
            <person name="Kale V."/>
            <person name="Holt S."/>
            <person name="Cochrane G."/>
            <person name="Meng A."/>
            <person name="Brown T."/>
            <person name="Cohen L."/>
        </authorList>
    </citation>
    <scope>NUCLEOTIDE SEQUENCE</scope>
    <source>
        <strain evidence="7">CCMP2078</strain>
    </source>
</reference>